<dbReference type="PROSITE" id="PS51219">
    <property type="entry name" value="DPCK"/>
    <property type="match status" value="1"/>
</dbReference>
<keyword evidence="5 7" id="KW-0418">Kinase</keyword>
<dbReference type="SUPFAM" id="SSF52540">
    <property type="entry name" value="P-loop containing nucleoside triphosphate hydrolases"/>
    <property type="match status" value="1"/>
</dbReference>
<proteinExistence type="inferred from homology"/>
<keyword evidence="2 5" id="KW-0547">Nucleotide-binding</keyword>
<dbReference type="UniPathway" id="UPA00241">
    <property type="reaction ID" value="UER00356"/>
</dbReference>
<dbReference type="InterPro" id="IPR027417">
    <property type="entry name" value="P-loop_NTPase"/>
</dbReference>
<evidence type="ECO:0000256" key="1">
    <source>
        <dbReference type="ARBA" id="ARBA00009018"/>
    </source>
</evidence>
<sequence>MSYVVALTGGIGSGKTTISNEFIKLGVPIIDADIISRKVVEPNTIAFKSIVNHFSNQVVRQDGYLDRTKLREIVFSNVKEKKWINKLIHCLIQKETEKQIKLINYPYVLWVTPLLIENDIYHLANRVLVVDVTKKEQISRTIKRDNINIKQVNNILKAQINRKKRLDYADDVIINHDNNMNLFNDIINLHNQYLKLSSLIY</sequence>
<dbReference type="GO" id="GO:0005524">
    <property type="term" value="F:ATP binding"/>
    <property type="evidence" value="ECO:0007669"/>
    <property type="project" value="UniProtKB-UniRule"/>
</dbReference>
<dbReference type="Pfam" id="PF01121">
    <property type="entry name" value="CoaE"/>
    <property type="match status" value="1"/>
</dbReference>
<dbReference type="GO" id="GO:0015937">
    <property type="term" value="P:coenzyme A biosynthetic process"/>
    <property type="evidence" value="ECO:0007669"/>
    <property type="project" value="UniProtKB-UniRule"/>
</dbReference>
<evidence type="ECO:0000256" key="2">
    <source>
        <dbReference type="ARBA" id="ARBA00022741"/>
    </source>
</evidence>
<dbReference type="PANTHER" id="PTHR10695:SF46">
    <property type="entry name" value="BIFUNCTIONAL COENZYME A SYNTHASE-RELATED"/>
    <property type="match status" value="1"/>
</dbReference>
<dbReference type="AlphaFoldDB" id="A0A0M6W930"/>
<comment type="similarity">
    <text evidence="1 5">Belongs to the CoaE family.</text>
</comment>
<evidence type="ECO:0000313" key="8">
    <source>
        <dbReference type="Proteomes" id="UP000242301"/>
    </source>
</evidence>
<dbReference type="Gene3D" id="3.40.50.300">
    <property type="entry name" value="P-loop containing nucleotide triphosphate hydrolases"/>
    <property type="match status" value="1"/>
</dbReference>
<reference evidence="8" key="1">
    <citation type="submission" date="2015-05" db="EMBL/GenBank/DDBJ databases">
        <authorList>
            <person name="Manzano-Marin A."/>
        </authorList>
    </citation>
    <scope>NUCLEOTIDE SEQUENCE [LARGE SCALE GENOMIC DNA]</scope>
    <source>
        <strain evidence="8">officinalis</strain>
    </source>
</reference>
<keyword evidence="3 5" id="KW-0067">ATP-binding</keyword>
<comment type="pathway">
    <text evidence="5">Cofactor biosynthesis; coenzyme A biosynthesis; CoA from (R)-pantothenate: step 5/5.</text>
</comment>
<accession>A0A0M6W930</accession>
<dbReference type="EC" id="2.7.1.24" evidence="5 6"/>
<dbReference type="Proteomes" id="UP000242301">
    <property type="component" value="Unassembled WGS sequence"/>
</dbReference>
<dbReference type="GO" id="GO:0004140">
    <property type="term" value="F:dephospho-CoA kinase activity"/>
    <property type="evidence" value="ECO:0007669"/>
    <property type="project" value="UniProtKB-UniRule"/>
</dbReference>
<evidence type="ECO:0000256" key="4">
    <source>
        <dbReference type="ARBA" id="ARBA00022993"/>
    </source>
</evidence>
<keyword evidence="8" id="KW-1185">Reference proteome</keyword>
<organism evidence="7 8">
    <name type="scientific">Candidatus Providencia siddallii</name>
    <dbReference type="NCBI Taxonomy" id="1715285"/>
    <lineage>
        <taxon>Bacteria</taxon>
        <taxon>Pseudomonadati</taxon>
        <taxon>Pseudomonadota</taxon>
        <taxon>Gammaproteobacteria</taxon>
        <taxon>Enterobacterales</taxon>
        <taxon>Morganellaceae</taxon>
        <taxon>Providencia</taxon>
    </lineage>
</organism>
<dbReference type="STRING" id="1715285.SOFFGTOCOR_0005"/>
<dbReference type="GO" id="GO:0005737">
    <property type="term" value="C:cytoplasm"/>
    <property type="evidence" value="ECO:0007669"/>
    <property type="project" value="UniProtKB-SubCell"/>
</dbReference>
<dbReference type="InterPro" id="IPR001977">
    <property type="entry name" value="Depp_CoAkinase"/>
</dbReference>
<evidence type="ECO:0000313" key="7">
    <source>
        <dbReference type="EMBL" id="CRK85451.1"/>
    </source>
</evidence>
<name>A0A0M6W930_9GAMM</name>
<feature type="binding site" evidence="5">
    <location>
        <begin position="12"/>
        <end position="17"/>
    </location>
    <ligand>
        <name>ATP</name>
        <dbReference type="ChEBI" id="CHEBI:30616"/>
    </ligand>
</feature>
<dbReference type="HAMAP" id="MF_00376">
    <property type="entry name" value="Dephospho_CoA_kinase"/>
    <property type="match status" value="1"/>
</dbReference>
<evidence type="ECO:0000256" key="3">
    <source>
        <dbReference type="ARBA" id="ARBA00022840"/>
    </source>
</evidence>
<keyword evidence="5" id="KW-0963">Cytoplasm</keyword>
<comment type="subcellular location">
    <subcellularLocation>
        <location evidence="5">Cytoplasm</location>
    </subcellularLocation>
</comment>
<comment type="function">
    <text evidence="5">Catalyzes the phosphorylation of the 3'-hydroxyl group of dephosphocoenzyme A to form coenzyme A.</text>
</comment>
<evidence type="ECO:0000256" key="6">
    <source>
        <dbReference type="NCBIfam" id="TIGR00152"/>
    </source>
</evidence>
<evidence type="ECO:0000256" key="5">
    <source>
        <dbReference type="HAMAP-Rule" id="MF_00376"/>
    </source>
</evidence>
<keyword evidence="5 7" id="KW-0808">Transferase</keyword>
<gene>
    <name evidence="5 7" type="primary">coaE</name>
    <name evidence="7" type="ORF">SOFFGTOCOR_0005</name>
</gene>
<dbReference type="EMBL" id="CVRF01000001">
    <property type="protein sequence ID" value="CRK85451.1"/>
    <property type="molecule type" value="Genomic_DNA"/>
</dbReference>
<comment type="catalytic activity">
    <reaction evidence="5">
        <text>3'-dephospho-CoA + ATP = ADP + CoA + H(+)</text>
        <dbReference type="Rhea" id="RHEA:18245"/>
        <dbReference type="ChEBI" id="CHEBI:15378"/>
        <dbReference type="ChEBI" id="CHEBI:30616"/>
        <dbReference type="ChEBI" id="CHEBI:57287"/>
        <dbReference type="ChEBI" id="CHEBI:57328"/>
        <dbReference type="ChEBI" id="CHEBI:456216"/>
        <dbReference type="EC" id="2.7.1.24"/>
    </reaction>
</comment>
<dbReference type="NCBIfam" id="TIGR00152">
    <property type="entry name" value="dephospho-CoA kinase"/>
    <property type="match status" value="1"/>
</dbReference>
<dbReference type="PANTHER" id="PTHR10695">
    <property type="entry name" value="DEPHOSPHO-COA KINASE-RELATED"/>
    <property type="match status" value="1"/>
</dbReference>
<protein>
    <recommendedName>
        <fullName evidence="5 6">Dephospho-CoA kinase</fullName>
        <ecNumber evidence="5 6">2.7.1.24</ecNumber>
    </recommendedName>
    <alternativeName>
        <fullName evidence="5">Dephosphocoenzyme A kinase</fullName>
    </alternativeName>
</protein>
<keyword evidence="4 5" id="KW-0173">Coenzyme A biosynthesis</keyword>
<dbReference type="CDD" id="cd02022">
    <property type="entry name" value="DPCK"/>
    <property type="match status" value="1"/>
</dbReference>